<dbReference type="Proteomes" id="UP000058074">
    <property type="component" value="Chromosome"/>
</dbReference>
<evidence type="ECO:0000256" key="4">
    <source>
        <dbReference type="ARBA" id="ARBA00023002"/>
    </source>
</evidence>
<sequence>MMQWLHNSVNAWEAVIPFALFFCALALLTKRSAGVVADARRAAGEWRTNLLIFLFDTLIVLPFVALPSVWIGAQLGAPAVLTGFWAQAPWLLTGIAAIVVGDYIGYWRHRLEHHPLLWRFHATHHSDREMNWFSLNRMHPVNRLTTVTIDLTLLGLAGFPLWAVALNGLVRTSWGYFIHADVRWTLGPAGKLFISPSAHRWHHARDEAMAGKNFATVFTLWDRLHGTWRSSPVPFRDPTGVEGHSGGFLFEMFQPFGLLPKRIEERAAPEGRPVEVLSKA</sequence>
<dbReference type="PATRIC" id="fig|33050.5.peg.1371"/>
<dbReference type="GO" id="GO:0008610">
    <property type="term" value="P:lipid biosynthetic process"/>
    <property type="evidence" value="ECO:0007669"/>
    <property type="project" value="InterPro"/>
</dbReference>
<keyword evidence="3 7" id="KW-1133">Transmembrane helix</keyword>
<dbReference type="Pfam" id="PF04116">
    <property type="entry name" value="FA_hydroxylase"/>
    <property type="match status" value="1"/>
</dbReference>
<feature type="transmembrane region" description="Helical" evidence="7">
    <location>
        <begin position="84"/>
        <end position="104"/>
    </location>
</feature>
<dbReference type="GO" id="GO:0016020">
    <property type="term" value="C:membrane"/>
    <property type="evidence" value="ECO:0007669"/>
    <property type="project" value="GOC"/>
</dbReference>
<dbReference type="PANTHER" id="PTHR21624:SF1">
    <property type="entry name" value="ALKYLGLYCEROL MONOOXYGENASE"/>
    <property type="match status" value="1"/>
</dbReference>
<name>A0A0N7GS89_SPHMC</name>
<dbReference type="InterPro" id="IPR051689">
    <property type="entry name" value="Sterol_desaturase/TMEM195"/>
</dbReference>
<organism evidence="9 10">
    <name type="scientific">Sphingopyxis macrogoltabida</name>
    <name type="common">Sphingomonas macrogoltabidus</name>
    <dbReference type="NCBI Taxonomy" id="33050"/>
    <lineage>
        <taxon>Bacteria</taxon>
        <taxon>Pseudomonadati</taxon>
        <taxon>Pseudomonadota</taxon>
        <taxon>Alphaproteobacteria</taxon>
        <taxon>Sphingomonadales</taxon>
        <taxon>Sphingomonadaceae</taxon>
        <taxon>Sphingopyxis</taxon>
    </lineage>
</organism>
<dbReference type="GO" id="GO:0006643">
    <property type="term" value="P:membrane lipid metabolic process"/>
    <property type="evidence" value="ECO:0007669"/>
    <property type="project" value="TreeGrafter"/>
</dbReference>
<keyword evidence="4" id="KW-0560">Oxidoreductase</keyword>
<dbReference type="PANTHER" id="PTHR21624">
    <property type="entry name" value="STEROL DESATURASE-RELATED PROTEIN"/>
    <property type="match status" value="1"/>
</dbReference>
<evidence type="ECO:0000313" key="10">
    <source>
        <dbReference type="Proteomes" id="UP000058074"/>
    </source>
</evidence>
<evidence type="ECO:0000256" key="5">
    <source>
        <dbReference type="ARBA" id="ARBA00023098"/>
    </source>
</evidence>
<comment type="subcellular location">
    <subcellularLocation>
        <location evidence="1">Endomembrane system</location>
        <topology evidence="1">Multi-pass membrane protein</topology>
    </subcellularLocation>
</comment>
<gene>
    <name evidence="9" type="ORF">AN936_06590</name>
</gene>
<evidence type="ECO:0000256" key="1">
    <source>
        <dbReference type="ARBA" id="ARBA00004127"/>
    </source>
</evidence>
<dbReference type="GO" id="GO:0050479">
    <property type="term" value="F:glyceryl-ether monooxygenase activity"/>
    <property type="evidence" value="ECO:0007669"/>
    <property type="project" value="TreeGrafter"/>
</dbReference>
<dbReference type="GO" id="GO:0005506">
    <property type="term" value="F:iron ion binding"/>
    <property type="evidence" value="ECO:0007669"/>
    <property type="project" value="InterPro"/>
</dbReference>
<keyword evidence="2 7" id="KW-0812">Transmembrane</keyword>
<protein>
    <recommendedName>
        <fullName evidence="8">Fatty acid hydroxylase domain-containing protein</fullName>
    </recommendedName>
</protein>
<evidence type="ECO:0000256" key="2">
    <source>
        <dbReference type="ARBA" id="ARBA00022692"/>
    </source>
</evidence>
<dbReference type="EMBL" id="CP012700">
    <property type="protein sequence ID" value="ALH80043.1"/>
    <property type="molecule type" value="Genomic_DNA"/>
</dbReference>
<feature type="transmembrane region" description="Helical" evidence="7">
    <location>
        <begin position="50"/>
        <end position="72"/>
    </location>
</feature>
<evidence type="ECO:0000256" key="7">
    <source>
        <dbReference type="SAM" id="Phobius"/>
    </source>
</evidence>
<evidence type="ECO:0000256" key="6">
    <source>
        <dbReference type="ARBA" id="ARBA00023136"/>
    </source>
</evidence>
<feature type="transmembrane region" description="Helical" evidence="7">
    <location>
        <begin position="12"/>
        <end position="29"/>
    </location>
</feature>
<dbReference type="InterPro" id="IPR006694">
    <property type="entry name" value="Fatty_acid_hydroxylase"/>
</dbReference>
<feature type="domain" description="Fatty acid hydroxylase" evidence="8">
    <location>
        <begin position="96"/>
        <end position="227"/>
    </location>
</feature>
<keyword evidence="5" id="KW-0443">Lipid metabolism</keyword>
<evidence type="ECO:0000259" key="8">
    <source>
        <dbReference type="Pfam" id="PF04116"/>
    </source>
</evidence>
<proteinExistence type="predicted"/>
<reference evidence="9 10" key="1">
    <citation type="journal article" date="2015" name="Genome Announc.">
        <title>Complete Genome Sequence of Polypropylene Glycol- and Polyethylene Glycol-Degrading Sphingopyxis macrogoltabida Strain EY-1.</title>
        <authorList>
            <person name="Ohtsubo Y."/>
            <person name="Nagata Y."/>
            <person name="Numata M."/>
            <person name="Tsuchikane K."/>
            <person name="Hosoyama A."/>
            <person name="Yamazoe A."/>
            <person name="Tsuda M."/>
            <person name="Fujita N."/>
            <person name="Kawai F."/>
        </authorList>
    </citation>
    <scope>NUCLEOTIDE SEQUENCE [LARGE SCALE GENOMIC DNA]</scope>
    <source>
        <strain evidence="9 10">EY-1</strain>
    </source>
</reference>
<keyword evidence="6 7" id="KW-0472">Membrane</keyword>
<dbReference type="GO" id="GO:0012505">
    <property type="term" value="C:endomembrane system"/>
    <property type="evidence" value="ECO:0007669"/>
    <property type="project" value="UniProtKB-SubCell"/>
</dbReference>
<accession>A0A0N7GS89</accession>
<dbReference type="KEGG" id="smag:AN936_06590"/>
<evidence type="ECO:0000313" key="9">
    <source>
        <dbReference type="EMBL" id="ALH80043.1"/>
    </source>
</evidence>
<dbReference type="AlphaFoldDB" id="A0A0N7GS89"/>
<evidence type="ECO:0000256" key="3">
    <source>
        <dbReference type="ARBA" id="ARBA00022989"/>
    </source>
</evidence>